<evidence type="ECO:0000256" key="11">
    <source>
        <dbReference type="SAM" id="Phobius"/>
    </source>
</evidence>
<evidence type="ECO:0000256" key="7">
    <source>
        <dbReference type="ARBA" id="ARBA00023122"/>
    </source>
</evidence>
<feature type="transmembrane region" description="Helical" evidence="11">
    <location>
        <begin position="106"/>
        <end position="123"/>
    </location>
</feature>
<dbReference type="FunFam" id="3.10.580.10:FF:000002">
    <property type="entry name" value="Magnesium/cobalt efflux protein CorC"/>
    <property type="match status" value="1"/>
</dbReference>
<dbReference type="InterPro" id="IPR046342">
    <property type="entry name" value="CBS_dom_sf"/>
</dbReference>
<keyword evidence="6 10" id="KW-1133">Transmembrane helix</keyword>
<dbReference type="InterPro" id="IPR005170">
    <property type="entry name" value="Transptr-assoc_dom"/>
</dbReference>
<protein>
    <submittedName>
        <fullName evidence="14">Hemolysin</fullName>
    </submittedName>
</protein>
<dbReference type="InterPro" id="IPR002550">
    <property type="entry name" value="CNNM"/>
</dbReference>
<evidence type="ECO:0000256" key="8">
    <source>
        <dbReference type="ARBA" id="ARBA00023136"/>
    </source>
</evidence>
<evidence type="ECO:0000313" key="15">
    <source>
        <dbReference type="Proteomes" id="UP000321662"/>
    </source>
</evidence>
<evidence type="ECO:0000313" key="14">
    <source>
        <dbReference type="EMBL" id="GEK90391.1"/>
    </source>
</evidence>
<evidence type="ECO:0000256" key="6">
    <source>
        <dbReference type="ARBA" id="ARBA00022989"/>
    </source>
</evidence>
<feature type="transmembrane region" description="Helical" evidence="11">
    <location>
        <begin position="67"/>
        <end position="94"/>
    </location>
</feature>
<feature type="domain" description="CNNM transmembrane" evidence="13">
    <location>
        <begin position="7"/>
        <end position="205"/>
    </location>
</feature>
<reference evidence="14 15" key="1">
    <citation type="submission" date="2019-07" db="EMBL/GenBank/DDBJ databases">
        <title>Whole genome shotgun sequence of Alkalibacterium kapii NBRC 103247.</title>
        <authorList>
            <person name="Hosoyama A."/>
            <person name="Uohara A."/>
            <person name="Ohji S."/>
            <person name="Ichikawa N."/>
        </authorList>
    </citation>
    <scope>NUCLEOTIDE SEQUENCE [LARGE SCALE GENOMIC DNA]</scope>
    <source>
        <strain evidence="14 15">NBRC 103247</strain>
    </source>
</reference>
<dbReference type="Gene3D" id="3.30.465.10">
    <property type="match status" value="1"/>
</dbReference>
<dbReference type="SUPFAM" id="SSF54631">
    <property type="entry name" value="CBS-domain pair"/>
    <property type="match status" value="1"/>
</dbReference>
<dbReference type="InterPro" id="IPR044751">
    <property type="entry name" value="Ion_transp-like_CBS"/>
</dbReference>
<dbReference type="InterPro" id="IPR036318">
    <property type="entry name" value="FAD-bd_PCMH-like_sf"/>
</dbReference>
<dbReference type="OrthoDB" id="9798188at2"/>
<keyword evidence="5" id="KW-0677">Repeat</keyword>
<keyword evidence="15" id="KW-1185">Reference proteome</keyword>
<dbReference type="RefSeq" id="WP_146922572.1">
    <property type="nucleotide sequence ID" value="NZ_BJUY01000001.1"/>
</dbReference>
<evidence type="ECO:0000256" key="2">
    <source>
        <dbReference type="ARBA" id="ARBA00006337"/>
    </source>
</evidence>
<dbReference type="PROSITE" id="PS51371">
    <property type="entry name" value="CBS"/>
    <property type="match status" value="2"/>
</dbReference>
<dbReference type="EMBL" id="BJUY01000001">
    <property type="protein sequence ID" value="GEK90391.1"/>
    <property type="molecule type" value="Genomic_DNA"/>
</dbReference>
<proteinExistence type="inferred from homology"/>
<dbReference type="InterPro" id="IPR016169">
    <property type="entry name" value="FAD-bd_PCMH_sub2"/>
</dbReference>
<dbReference type="Pfam" id="PF03471">
    <property type="entry name" value="CorC_HlyC"/>
    <property type="match status" value="1"/>
</dbReference>
<comment type="caution">
    <text evidence="14">The sequence shown here is derived from an EMBL/GenBank/DDBJ whole genome shotgun (WGS) entry which is preliminary data.</text>
</comment>
<accession>A0A511ATH6</accession>
<dbReference type="CDD" id="cd04590">
    <property type="entry name" value="CBS_pair_CorC_HlyC_assoc"/>
    <property type="match status" value="1"/>
</dbReference>
<sequence length="450" mass="50854">MNSDPWSIQPFIGPTVVIVILIVLHGFFSAVEMAMISINPNKIMEESLDGSKKAKRILRILENADEFLTTIQVGMSLTAVLTSGITVLLITQIIESLTNPILSSQVFGLIMSAIVLTYVLLSFGKKLPKAIAKQNPDTIAMKLSGLVLVLRYISMPIVWLLNITIKGMKRLLPIDFLTNDEAITREEFRSFIEHSHQHEVIDIDEFSMLKGVLSLDNKIAREVMVPRTDAFMLDYDDPNEENIEEMLETPHSRVPLYFEDKDNILGIVHVKNLLQASKHKPLYSIDLKAISNRPLFVPETIFIDDLIFQMKKTQNQMAILNDEYGGVVGIVTLEDLLEEIVGEIDDEYDESNSLIEQIDETTYSVDGSTPLDKFNDYFDLSIDSEDVDTIAGYFITGFGSIPREQENAYICVQDFCLTVDKMEGSRISTLILETNKQNDDTHINFKNEQD</sequence>
<dbReference type="SUPFAM" id="SSF56176">
    <property type="entry name" value="FAD-binding/transporter-associated domain-like"/>
    <property type="match status" value="1"/>
</dbReference>
<dbReference type="GO" id="GO:0005886">
    <property type="term" value="C:plasma membrane"/>
    <property type="evidence" value="ECO:0007669"/>
    <property type="project" value="UniProtKB-SubCell"/>
</dbReference>
<keyword evidence="4 10" id="KW-0812">Transmembrane</keyword>
<feature type="transmembrane region" description="Helical" evidence="11">
    <location>
        <begin position="143"/>
        <end position="161"/>
    </location>
</feature>
<dbReference type="Pfam" id="PF00571">
    <property type="entry name" value="CBS"/>
    <property type="match status" value="2"/>
</dbReference>
<feature type="domain" description="CBS" evidence="12">
    <location>
        <begin position="290"/>
        <end position="347"/>
    </location>
</feature>
<dbReference type="Gene3D" id="3.10.580.10">
    <property type="entry name" value="CBS-domain"/>
    <property type="match status" value="1"/>
</dbReference>
<dbReference type="SMART" id="SM01091">
    <property type="entry name" value="CorC_HlyC"/>
    <property type="match status" value="1"/>
</dbReference>
<evidence type="ECO:0000256" key="10">
    <source>
        <dbReference type="PROSITE-ProRule" id="PRU01193"/>
    </source>
</evidence>
<dbReference type="Proteomes" id="UP000321662">
    <property type="component" value="Unassembled WGS sequence"/>
</dbReference>
<evidence type="ECO:0000256" key="3">
    <source>
        <dbReference type="ARBA" id="ARBA00022475"/>
    </source>
</evidence>
<evidence type="ECO:0000256" key="4">
    <source>
        <dbReference type="ARBA" id="ARBA00022692"/>
    </source>
</evidence>
<comment type="similarity">
    <text evidence="2">Belongs to the UPF0053 family.</text>
</comment>
<dbReference type="GO" id="GO:0050660">
    <property type="term" value="F:flavin adenine dinucleotide binding"/>
    <property type="evidence" value="ECO:0007669"/>
    <property type="project" value="InterPro"/>
</dbReference>
<keyword evidence="8 10" id="KW-0472">Membrane</keyword>
<keyword evidence="7 9" id="KW-0129">CBS domain</keyword>
<evidence type="ECO:0000256" key="9">
    <source>
        <dbReference type="PROSITE-ProRule" id="PRU00703"/>
    </source>
</evidence>
<organism evidence="14 15">
    <name type="scientific">Alkalibacterium kapii</name>
    <dbReference type="NCBI Taxonomy" id="426704"/>
    <lineage>
        <taxon>Bacteria</taxon>
        <taxon>Bacillati</taxon>
        <taxon>Bacillota</taxon>
        <taxon>Bacilli</taxon>
        <taxon>Lactobacillales</taxon>
        <taxon>Carnobacteriaceae</taxon>
        <taxon>Alkalibacterium</taxon>
    </lineage>
</organism>
<feature type="transmembrane region" description="Helical" evidence="11">
    <location>
        <begin position="12"/>
        <end position="34"/>
    </location>
</feature>
<evidence type="ECO:0000259" key="13">
    <source>
        <dbReference type="PROSITE" id="PS51846"/>
    </source>
</evidence>
<dbReference type="PROSITE" id="PS51846">
    <property type="entry name" value="CNNM"/>
    <property type="match status" value="1"/>
</dbReference>
<dbReference type="InterPro" id="IPR051676">
    <property type="entry name" value="UPF0053_domain"/>
</dbReference>
<comment type="subcellular location">
    <subcellularLocation>
        <location evidence="1">Cell membrane</location>
        <topology evidence="1">Multi-pass membrane protein</topology>
    </subcellularLocation>
</comment>
<gene>
    <name evidence="14" type="ORF">AKA01nite_00130</name>
</gene>
<evidence type="ECO:0000256" key="5">
    <source>
        <dbReference type="ARBA" id="ARBA00022737"/>
    </source>
</evidence>
<dbReference type="InterPro" id="IPR000644">
    <property type="entry name" value="CBS_dom"/>
</dbReference>
<evidence type="ECO:0000256" key="1">
    <source>
        <dbReference type="ARBA" id="ARBA00004651"/>
    </source>
</evidence>
<dbReference type="PANTHER" id="PTHR43099">
    <property type="entry name" value="UPF0053 PROTEIN YRKA"/>
    <property type="match status" value="1"/>
</dbReference>
<feature type="domain" description="CBS" evidence="12">
    <location>
        <begin position="224"/>
        <end position="284"/>
    </location>
</feature>
<evidence type="ECO:0000259" key="12">
    <source>
        <dbReference type="PROSITE" id="PS51371"/>
    </source>
</evidence>
<dbReference type="PANTHER" id="PTHR43099:SF5">
    <property type="entry name" value="HLYC_CORC FAMILY TRANSPORTER"/>
    <property type="match status" value="1"/>
</dbReference>
<dbReference type="Pfam" id="PF01595">
    <property type="entry name" value="CNNM"/>
    <property type="match status" value="1"/>
</dbReference>
<keyword evidence="3" id="KW-1003">Cell membrane</keyword>
<dbReference type="AlphaFoldDB" id="A0A511ATH6"/>
<name>A0A511ATH6_9LACT</name>